<dbReference type="SUPFAM" id="SSF50447">
    <property type="entry name" value="Translation proteins"/>
    <property type="match status" value="1"/>
</dbReference>
<dbReference type="InterPro" id="IPR036388">
    <property type="entry name" value="WH-like_DNA-bd_sf"/>
</dbReference>
<dbReference type="SUPFAM" id="SSF50465">
    <property type="entry name" value="EF-Tu/eEF-1alpha/eIF2-gamma C-terminal domain"/>
    <property type="match status" value="1"/>
</dbReference>
<dbReference type="PANTHER" id="PTHR43721">
    <property type="entry name" value="ELONGATION FACTOR TU-RELATED"/>
    <property type="match status" value="1"/>
</dbReference>
<evidence type="ECO:0000256" key="7">
    <source>
        <dbReference type="ARBA" id="ARBA00025526"/>
    </source>
</evidence>
<dbReference type="Pfam" id="PF25461">
    <property type="entry name" value="Beta-barrel_SelB"/>
    <property type="match status" value="1"/>
</dbReference>
<dbReference type="CDD" id="cd15491">
    <property type="entry name" value="selB_III"/>
    <property type="match status" value="1"/>
</dbReference>
<dbReference type="CDD" id="cd03696">
    <property type="entry name" value="SelB_II"/>
    <property type="match status" value="1"/>
</dbReference>
<evidence type="ECO:0000256" key="3">
    <source>
        <dbReference type="ARBA" id="ARBA00022490"/>
    </source>
</evidence>
<dbReference type="NCBIfam" id="TIGR00231">
    <property type="entry name" value="small_GTP"/>
    <property type="match status" value="1"/>
</dbReference>
<protein>
    <recommendedName>
        <fullName evidence="2">Selenocysteine-specific elongation factor</fullName>
    </recommendedName>
    <alternativeName>
        <fullName evidence="8">SelB translation factor</fullName>
    </alternativeName>
</protein>
<dbReference type="InterPro" id="IPR050055">
    <property type="entry name" value="EF-Tu_GTPase"/>
</dbReference>
<dbReference type="CDD" id="cd04171">
    <property type="entry name" value="SelB"/>
    <property type="match status" value="1"/>
</dbReference>
<keyword evidence="4" id="KW-0547">Nucleotide-binding</keyword>
<evidence type="ECO:0000313" key="11">
    <source>
        <dbReference type="Proteomes" id="UP000830326"/>
    </source>
</evidence>
<evidence type="ECO:0000259" key="9">
    <source>
        <dbReference type="PROSITE" id="PS51722"/>
    </source>
</evidence>
<sequence length="633" mass="72040">MDDTYFTIGMAGHIDHGKTTLTKALSNVDTDRLKEEKERSISIELGYAPLQIEEGVNLSIVDVPGHERFIRQMIAGVAGIDLVVLVIAADEGVMPQTKEHLEILEFLGIEHCIVAISKIDRVDDELLELVTEDIKEGLEGTIFRDAPFVYVDGVSGKGVDNLKQTMLSELKSVESRDAYGSFRLPVDQVFTVQGQGTIVRGTVYEGIVQKGSQLRLLPKDHKVRARQVQVHHKDQERALAGQRTAINLGGIDKEDISRGDVLVASDHFLVTKKIDVSLRFVAELKTPVNQRMPVKIHVGTSEVMGRIVFFDRNEVNKTGEEVLCQIQLEEEVVVRRGDRFILRRPTPVETIGGGWVIQPQGAKYRFGKETIAMLRNKKESTPEDLIEDVLSKHVLLDVKQLIQHTSLDEHVVKDAVTRGLEDRYLIEVNRQKYSLTKTFNKLKDEMTSQLKDYHQTFPMRLGMSKAELVQLFSKIYQKSFVEYSLNQLVEDGHLQKKEQFVSLAGFYPDLPKQWKQRMLEVINNLEKDGLSVKKWEEYVTGTPLSETDADELAVFLVQTKQAYRFMEDRLIHQSAVDDGIATLNEQTDDTFGIKEAKDILDVSRKYLIPFLELLDQLKITTRIEDKRKWIRKA</sequence>
<dbReference type="EMBL" id="CP095075">
    <property type="protein sequence ID" value="UOR14012.1"/>
    <property type="molecule type" value="Genomic_DNA"/>
</dbReference>
<feature type="domain" description="Tr-type G" evidence="9">
    <location>
        <begin position="3"/>
        <end position="174"/>
    </location>
</feature>
<accession>A0ABY4HH57</accession>
<gene>
    <name evidence="10" type="primary">selB</name>
    <name evidence="10" type="ORF">MUO15_14560</name>
</gene>
<dbReference type="Pfam" id="PF09107">
    <property type="entry name" value="WHD_3rd_SelB"/>
    <property type="match status" value="1"/>
</dbReference>
<dbReference type="InterPro" id="IPR027417">
    <property type="entry name" value="P-loop_NTPase"/>
</dbReference>
<dbReference type="Proteomes" id="UP000830326">
    <property type="component" value="Chromosome"/>
</dbReference>
<reference evidence="10" key="1">
    <citation type="submission" date="2022-04" db="EMBL/GenBank/DDBJ databases">
        <title>Halobacillus sp. isolated from saltern.</title>
        <authorList>
            <person name="Won M."/>
            <person name="Lee C.-M."/>
            <person name="Woen H.-Y."/>
            <person name="Kwon S.-W."/>
        </authorList>
    </citation>
    <scope>NUCLEOTIDE SEQUENCE</scope>
    <source>
        <strain evidence="10">SSHM10-5</strain>
    </source>
</reference>
<keyword evidence="11" id="KW-1185">Reference proteome</keyword>
<dbReference type="PROSITE" id="PS51722">
    <property type="entry name" value="G_TR_2"/>
    <property type="match status" value="1"/>
</dbReference>
<dbReference type="NCBIfam" id="TIGR00475">
    <property type="entry name" value="selB"/>
    <property type="match status" value="1"/>
</dbReference>
<dbReference type="Pfam" id="PF03144">
    <property type="entry name" value="GTP_EFTU_D2"/>
    <property type="match status" value="1"/>
</dbReference>
<dbReference type="PRINTS" id="PR00315">
    <property type="entry name" value="ELONGATNFCT"/>
</dbReference>
<keyword evidence="3" id="KW-0963">Cytoplasm</keyword>
<dbReference type="Gene3D" id="1.10.10.10">
    <property type="entry name" value="Winged helix-like DNA-binding domain superfamily/Winged helix DNA-binding domain"/>
    <property type="match status" value="1"/>
</dbReference>
<evidence type="ECO:0000256" key="8">
    <source>
        <dbReference type="ARBA" id="ARBA00031615"/>
    </source>
</evidence>
<proteinExistence type="predicted"/>
<keyword evidence="10" id="KW-0251">Elongation factor</keyword>
<dbReference type="Gene3D" id="1.10.10.2770">
    <property type="match status" value="1"/>
</dbReference>
<dbReference type="SUPFAM" id="SSF52540">
    <property type="entry name" value="P-loop containing nucleoside triphosphate hydrolases"/>
    <property type="match status" value="1"/>
</dbReference>
<dbReference type="InterPro" id="IPR004535">
    <property type="entry name" value="Transl_elong_SelB"/>
</dbReference>
<dbReference type="InterPro" id="IPR009001">
    <property type="entry name" value="Transl_elong_EF1A/Init_IF2_C"/>
</dbReference>
<evidence type="ECO:0000256" key="5">
    <source>
        <dbReference type="ARBA" id="ARBA00022917"/>
    </source>
</evidence>
<dbReference type="GO" id="GO:0003746">
    <property type="term" value="F:translation elongation factor activity"/>
    <property type="evidence" value="ECO:0007669"/>
    <property type="project" value="UniProtKB-KW"/>
</dbReference>
<dbReference type="InterPro" id="IPR015191">
    <property type="entry name" value="SelB_WHD4"/>
</dbReference>
<dbReference type="PANTHER" id="PTHR43721:SF11">
    <property type="entry name" value="SELENOCYSTEINE-SPECIFIC ELONGATION FACTOR"/>
    <property type="match status" value="1"/>
</dbReference>
<dbReference type="InterPro" id="IPR057335">
    <property type="entry name" value="Beta-barrel_SelB"/>
</dbReference>
<dbReference type="InterPro" id="IPR036390">
    <property type="entry name" value="WH_DNA-bd_sf"/>
</dbReference>
<dbReference type="Gene3D" id="2.40.30.10">
    <property type="entry name" value="Translation factors"/>
    <property type="match status" value="2"/>
</dbReference>
<evidence type="ECO:0000256" key="1">
    <source>
        <dbReference type="ARBA" id="ARBA00004496"/>
    </source>
</evidence>
<dbReference type="RefSeq" id="WP_245036039.1">
    <property type="nucleotide sequence ID" value="NZ_CP095075.1"/>
</dbReference>
<dbReference type="Pfam" id="PF00009">
    <property type="entry name" value="GTP_EFTU"/>
    <property type="match status" value="1"/>
</dbReference>
<keyword evidence="6" id="KW-0342">GTP-binding</keyword>
<comment type="function">
    <text evidence="7">Translation factor necessary for the incorporation of selenocysteine into proteins. It probably replaces EF-Tu for the insertion of selenocysteine directed by the UGA codon. SelB binds GTP and GDP.</text>
</comment>
<dbReference type="InterPro" id="IPR015190">
    <property type="entry name" value="Elong_fac_SelB-wing-hlx_typ-2"/>
</dbReference>
<dbReference type="SUPFAM" id="SSF46785">
    <property type="entry name" value="Winged helix' DNA-binding domain"/>
    <property type="match status" value="2"/>
</dbReference>
<dbReference type="InterPro" id="IPR009000">
    <property type="entry name" value="Transl_B-barrel_sf"/>
</dbReference>
<keyword evidence="5" id="KW-0648">Protein biosynthesis</keyword>
<evidence type="ECO:0000313" key="10">
    <source>
        <dbReference type="EMBL" id="UOR14012.1"/>
    </source>
</evidence>
<organism evidence="10 11">
    <name type="scientific">Halobacillus amylolyticus</name>
    <dbReference type="NCBI Taxonomy" id="2932259"/>
    <lineage>
        <taxon>Bacteria</taxon>
        <taxon>Bacillati</taxon>
        <taxon>Bacillota</taxon>
        <taxon>Bacilli</taxon>
        <taxon>Bacillales</taxon>
        <taxon>Bacillaceae</taxon>
        <taxon>Halobacillus</taxon>
    </lineage>
</organism>
<dbReference type="InterPro" id="IPR005225">
    <property type="entry name" value="Small_GTP-bd"/>
</dbReference>
<evidence type="ECO:0000256" key="2">
    <source>
        <dbReference type="ARBA" id="ARBA00015953"/>
    </source>
</evidence>
<dbReference type="Gene3D" id="3.40.50.300">
    <property type="entry name" value="P-loop containing nucleotide triphosphate hydrolases"/>
    <property type="match status" value="1"/>
</dbReference>
<name>A0ABY4HH57_9BACI</name>
<evidence type="ECO:0000256" key="4">
    <source>
        <dbReference type="ARBA" id="ARBA00022741"/>
    </source>
</evidence>
<evidence type="ECO:0000256" key="6">
    <source>
        <dbReference type="ARBA" id="ARBA00023134"/>
    </source>
</evidence>
<dbReference type="InterPro" id="IPR000795">
    <property type="entry name" value="T_Tr_GTP-bd_dom"/>
</dbReference>
<comment type="subcellular location">
    <subcellularLocation>
        <location evidence="1">Cytoplasm</location>
    </subcellularLocation>
</comment>
<dbReference type="Pfam" id="PF09106">
    <property type="entry name" value="WHD_2nd_SelB"/>
    <property type="match status" value="1"/>
</dbReference>
<dbReference type="InterPro" id="IPR004161">
    <property type="entry name" value="EFTu-like_2"/>
</dbReference>